<comment type="caution">
    <text evidence="1">The sequence shown here is derived from an EMBL/GenBank/DDBJ whole genome shotgun (WGS) entry which is preliminary data.</text>
</comment>
<dbReference type="Proteomes" id="UP000034213">
    <property type="component" value="Unassembled WGS sequence"/>
</dbReference>
<evidence type="ECO:0000313" key="2">
    <source>
        <dbReference type="Proteomes" id="UP000034213"/>
    </source>
</evidence>
<dbReference type="Pfam" id="PF08843">
    <property type="entry name" value="AbiEii"/>
    <property type="match status" value="1"/>
</dbReference>
<dbReference type="AlphaFoldDB" id="A0A0G1C4F7"/>
<dbReference type="InterPro" id="IPR014942">
    <property type="entry name" value="AbiEii"/>
</dbReference>
<evidence type="ECO:0000313" key="1">
    <source>
        <dbReference type="EMBL" id="KKS80442.1"/>
    </source>
</evidence>
<proteinExistence type="predicted"/>
<evidence type="ECO:0008006" key="3">
    <source>
        <dbReference type="Google" id="ProtNLM"/>
    </source>
</evidence>
<sequence>MGKTSVLDSNQKRFLALVLKEPYIIRHFYWTGGTVLAEFYLKHRESYDIDLFSDKEIHLPSVSKFVSLAGGQLKAKSIIHRQFLGLHTFIFKFPTTELKVDFNYYPFLRINIGQNWRGLEIDSLEDIAANKVHTIAMKARERDFVDLYFIMKQSDYSLPRLIDLARAKFDWPIDPVQLGQTLTKVVAFKDLPKMLKPLDFNQMEEFFLKLAKSLEGEIFK</sequence>
<dbReference type="STRING" id="1618369.UV54_C0006G0017"/>
<accession>A0A0G1C4F7</accession>
<name>A0A0G1C4F7_9BACT</name>
<protein>
    <recommendedName>
        <fullName evidence="3">Nucleotidyl transferase AbiEii/AbiGii toxin family protein</fullName>
    </recommendedName>
</protein>
<gene>
    <name evidence="1" type="ORF">UV54_C0006G0017</name>
</gene>
<dbReference type="EMBL" id="LCEW01000006">
    <property type="protein sequence ID" value="KKS80442.1"/>
    <property type="molecule type" value="Genomic_DNA"/>
</dbReference>
<organism evidence="1 2">
    <name type="scientific">Candidatus Beckwithbacteria bacterium GW2011_GWA2_43_10</name>
    <dbReference type="NCBI Taxonomy" id="1618369"/>
    <lineage>
        <taxon>Bacteria</taxon>
        <taxon>Candidatus Beckwithiibacteriota</taxon>
    </lineage>
</organism>
<reference evidence="1 2" key="1">
    <citation type="journal article" date="2015" name="Nature">
        <title>rRNA introns, odd ribosomes, and small enigmatic genomes across a large radiation of phyla.</title>
        <authorList>
            <person name="Brown C.T."/>
            <person name="Hug L.A."/>
            <person name="Thomas B.C."/>
            <person name="Sharon I."/>
            <person name="Castelle C.J."/>
            <person name="Singh A."/>
            <person name="Wilkins M.J."/>
            <person name="Williams K.H."/>
            <person name="Banfield J.F."/>
        </authorList>
    </citation>
    <scope>NUCLEOTIDE SEQUENCE [LARGE SCALE GENOMIC DNA]</scope>
</reference>